<dbReference type="InterPro" id="IPR013249">
    <property type="entry name" value="RNA_pol_sigma70_r4_t2"/>
</dbReference>
<dbReference type="InterPro" id="IPR014284">
    <property type="entry name" value="RNA_pol_sigma-70_dom"/>
</dbReference>
<dbReference type="PANTHER" id="PTHR43133:SF51">
    <property type="entry name" value="RNA POLYMERASE SIGMA FACTOR"/>
    <property type="match status" value="1"/>
</dbReference>
<accession>A0A1T5E0V3</accession>
<organism evidence="7 8">
    <name type="scientific">Sphingobacterium nematocida</name>
    <dbReference type="NCBI Taxonomy" id="1513896"/>
    <lineage>
        <taxon>Bacteria</taxon>
        <taxon>Pseudomonadati</taxon>
        <taxon>Bacteroidota</taxon>
        <taxon>Sphingobacteriia</taxon>
        <taxon>Sphingobacteriales</taxon>
        <taxon>Sphingobacteriaceae</taxon>
        <taxon>Sphingobacterium</taxon>
    </lineage>
</organism>
<dbReference type="InterPro" id="IPR036388">
    <property type="entry name" value="WH-like_DNA-bd_sf"/>
</dbReference>
<keyword evidence="2" id="KW-0805">Transcription regulation</keyword>
<dbReference type="Gene3D" id="1.10.10.10">
    <property type="entry name" value="Winged helix-like DNA-binding domain superfamily/Winged helix DNA-binding domain"/>
    <property type="match status" value="1"/>
</dbReference>
<dbReference type="PANTHER" id="PTHR43133">
    <property type="entry name" value="RNA POLYMERASE ECF-TYPE SIGMA FACTO"/>
    <property type="match status" value="1"/>
</dbReference>
<dbReference type="STRING" id="1513896.SAMN05660841_02306"/>
<proteinExistence type="inferred from homology"/>
<evidence type="ECO:0000256" key="4">
    <source>
        <dbReference type="ARBA" id="ARBA00023163"/>
    </source>
</evidence>
<dbReference type="AlphaFoldDB" id="A0A1T5E0V3"/>
<protein>
    <submittedName>
        <fullName evidence="7">RNA polymerase sigma-70 factor, ECF subfamily</fullName>
    </submittedName>
</protein>
<dbReference type="EMBL" id="FUZF01000009">
    <property type="protein sequence ID" value="SKB77591.1"/>
    <property type="molecule type" value="Genomic_DNA"/>
</dbReference>
<sequence>MDQIYIDKVLAGDPYAFRYFLTTYKHMAYSVAHSIVKQEHLAEEVVQDAFMRCYQSLAKFKQQSKFSTWFYRIVVNCAFTTARRLKPESVTFDLQEHDFAWGENAFDKLVKKEREQVIQEALVLIPANEALALRLYYLEELAIQEVCDITGWTDSNAKVILFRARKHLYSALCRLMKEEYYGT</sequence>
<name>A0A1T5E0V3_9SPHI</name>
<dbReference type="NCBIfam" id="TIGR02937">
    <property type="entry name" value="sigma70-ECF"/>
    <property type="match status" value="1"/>
</dbReference>
<dbReference type="RefSeq" id="WP_079643230.1">
    <property type="nucleotide sequence ID" value="NZ_FUZF01000009.1"/>
</dbReference>
<dbReference type="Proteomes" id="UP000190150">
    <property type="component" value="Unassembled WGS sequence"/>
</dbReference>
<comment type="similarity">
    <text evidence="1">Belongs to the sigma-70 factor family. ECF subfamily.</text>
</comment>
<dbReference type="InterPro" id="IPR013324">
    <property type="entry name" value="RNA_pol_sigma_r3/r4-like"/>
</dbReference>
<dbReference type="Gene3D" id="1.10.1740.10">
    <property type="match status" value="1"/>
</dbReference>
<dbReference type="InterPro" id="IPR039425">
    <property type="entry name" value="RNA_pol_sigma-70-like"/>
</dbReference>
<dbReference type="GO" id="GO:0006352">
    <property type="term" value="P:DNA-templated transcription initiation"/>
    <property type="evidence" value="ECO:0007669"/>
    <property type="project" value="InterPro"/>
</dbReference>
<evidence type="ECO:0000256" key="2">
    <source>
        <dbReference type="ARBA" id="ARBA00023015"/>
    </source>
</evidence>
<dbReference type="GO" id="GO:0003677">
    <property type="term" value="F:DNA binding"/>
    <property type="evidence" value="ECO:0007669"/>
    <property type="project" value="InterPro"/>
</dbReference>
<evidence type="ECO:0000259" key="6">
    <source>
        <dbReference type="Pfam" id="PF08281"/>
    </source>
</evidence>
<reference evidence="8" key="1">
    <citation type="submission" date="2017-02" db="EMBL/GenBank/DDBJ databases">
        <authorList>
            <person name="Varghese N."/>
            <person name="Submissions S."/>
        </authorList>
    </citation>
    <scope>NUCLEOTIDE SEQUENCE [LARGE SCALE GENOMIC DNA]</scope>
    <source>
        <strain evidence="8">DSM 24091</strain>
    </source>
</reference>
<evidence type="ECO:0000256" key="1">
    <source>
        <dbReference type="ARBA" id="ARBA00010641"/>
    </source>
</evidence>
<keyword evidence="8" id="KW-1185">Reference proteome</keyword>
<evidence type="ECO:0000259" key="5">
    <source>
        <dbReference type="Pfam" id="PF04542"/>
    </source>
</evidence>
<dbReference type="SUPFAM" id="SSF88946">
    <property type="entry name" value="Sigma2 domain of RNA polymerase sigma factors"/>
    <property type="match status" value="1"/>
</dbReference>
<dbReference type="SUPFAM" id="SSF88659">
    <property type="entry name" value="Sigma3 and sigma4 domains of RNA polymerase sigma factors"/>
    <property type="match status" value="1"/>
</dbReference>
<dbReference type="Pfam" id="PF08281">
    <property type="entry name" value="Sigma70_r4_2"/>
    <property type="match status" value="1"/>
</dbReference>
<feature type="domain" description="RNA polymerase sigma-70 region 2" evidence="5">
    <location>
        <begin position="22"/>
        <end position="85"/>
    </location>
</feature>
<keyword evidence="3" id="KW-0731">Sigma factor</keyword>
<keyword evidence="4" id="KW-0804">Transcription</keyword>
<evidence type="ECO:0000313" key="8">
    <source>
        <dbReference type="Proteomes" id="UP000190150"/>
    </source>
</evidence>
<dbReference type="InterPro" id="IPR013325">
    <property type="entry name" value="RNA_pol_sigma_r2"/>
</dbReference>
<gene>
    <name evidence="7" type="ORF">SAMN05660841_02306</name>
</gene>
<dbReference type="CDD" id="cd06171">
    <property type="entry name" value="Sigma70_r4"/>
    <property type="match status" value="1"/>
</dbReference>
<dbReference type="GO" id="GO:0016987">
    <property type="term" value="F:sigma factor activity"/>
    <property type="evidence" value="ECO:0007669"/>
    <property type="project" value="UniProtKB-KW"/>
</dbReference>
<dbReference type="InterPro" id="IPR007627">
    <property type="entry name" value="RNA_pol_sigma70_r2"/>
</dbReference>
<evidence type="ECO:0000256" key="3">
    <source>
        <dbReference type="ARBA" id="ARBA00023082"/>
    </source>
</evidence>
<feature type="domain" description="RNA polymerase sigma factor 70 region 4 type 2" evidence="6">
    <location>
        <begin position="117"/>
        <end position="168"/>
    </location>
</feature>
<evidence type="ECO:0000313" key="7">
    <source>
        <dbReference type="EMBL" id="SKB77591.1"/>
    </source>
</evidence>
<dbReference type="OrthoDB" id="9780326at2"/>
<dbReference type="Pfam" id="PF04542">
    <property type="entry name" value="Sigma70_r2"/>
    <property type="match status" value="1"/>
</dbReference>